<dbReference type="PANTHER" id="PTHR42748:SF30">
    <property type="entry name" value="NMRA-LIKE DOMAIN-CONTAINING PROTEIN"/>
    <property type="match status" value="1"/>
</dbReference>
<dbReference type="Proteomes" id="UP001595764">
    <property type="component" value="Unassembled WGS sequence"/>
</dbReference>
<evidence type="ECO:0000313" key="5">
    <source>
        <dbReference type="EMBL" id="MFC3509091.1"/>
    </source>
</evidence>
<dbReference type="InterPro" id="IPR051164">
    <property type="entry name" value="NmrA-like_oxidored"/>
</dbReference>
<evidence type="ECO:0000256" key="1">
    <source>
        <dbReference type="ARBA" id="ARBA00006328"/>
    </source>
</evidence>
<evidence type="ECO:0000259" key="4">
    <source>
        <dbReference type="Pfam" id="PF05368"/>
    </source>
</evidence>
<dbReference type="SUPFAM" id="SSF51735">
    <property type="entry name" value="NAD(P)-binding Rossmann-fold domains"/>
    <property type="match status" value="1"/>
</dbReference>
<keyword evidence="2" id="KW-0521">NADP</keyword>
<proteinExistence type="inferred from homology"/>
<name>A0ABV7QAZ5_9PSEU</name>
<dbReference type="RefSeq" id="WP_377869361.1">
    <property type="nucleotide sequence ID" value="NZ_JBHMAY010000012.1"/>
</dbReference>
<protein>
    <submittedName>
        <fullName evidence="5">NmrA/HSCARG family protein</fullName>
    </submittedName>
</protein>
<dbReference type="PANTHER" id="PTHR42748">
    <property type="entry name" value="NITROGEN METABOLITE REPRESSION PROTEIN NMRA FAMILY MEMBER"/>
    <property type="match status" value="1"/>
</dbReference>
<feature type="domain" description="NmrA-like" evidence="4">
    <location>
        <begin position="4"/>
        <end position="302"/>
    </location>
</feature>
<keyword evidence="6" id="KW-1185">Reference proteome</keyword>
<dbReference type="CDD" id="cd05251">
    <property type="entry name" value="NmrA_like_SDR_a"/>
    <property type="match status" value="1"/>
</dbReference>
<dbReference type="InterPro" id="IPR008030">
    <property type="entry name" value="NmrA-like"/>
</dbReference>
<dbReference type="Gene3D" id="3.40.50.720">
    <property type="entry name" value="NAD(P)-binding Rossmann-like Domain"/>
    <property type="match status" value="1"/>
</dbReference>
<evidence type="ECO:0000256" key="3">
    <source>
        <dbReference type="ARBA" id="ARBA00023002"/>
    </source>
</evidence>
<dbReference type="EMBL" id="JBHRWI010000004">
    <property type="protein sequence ID" value="MFC3509091.1"/>
    <property type="molecule type" value="Genomic_DNA"/>
</dbReference>
<keyword evidence="3" id="KW-0560">Oxidoreductase</keyword>
<evidence type="ECO:0000313" key="6">
    <source>
        <dbReference type="Proteomes" id="UP001595764"/>
    </source>
</evidence>
<comment type="caution">
    <text evidence="5">The sequence shown here is derived from an EMBL/GenBank/DDBJ whole genome shotgun (WGS) entry which is preliminary data.</text>
</comment>
<sequence>MTRTLIIGGTGAMGSRVVARLLADTDNEVTVLTRDPDSPRAAALARDRVRLVRGDAGDPRSIESALHDVSQVFCNTDFFSTKSPLAEFTQGTNILEAARQHGVDRFVWSSLDSAATLTNGRVFVPHYEAKAAVAAHIQLHRSEEMMRREPEGWYTEHVSILVTSPYFENLQSRLSPSADDDEAAVFTLPLGSGRYPMIALADIAWFAVHMLEHWQSWGARDLSVSADSLTGTEIAETFSRVTGTLSRYKDLPLDELRTGIPDVGHDYAGMFGFFQQHDVAAHDRDLPLLRRLHPRLMTFEDWLHHTGWDGRRREVQQFRPRA</sequence>
<comment type="similarity">
    <text evidence="1">Belongs to the NmrA-type oxidoreductase family.</text>
</comment>
<dbReference type="Pfam" id="PF05368">
    <property type="entry name" value="NmrA"/>
    <property type="match status" value="1"/>
</dbReference>
<accession>A0ABV7QAZ5</accession>
<dbReference type="Gene3D" id="3.90.25.10">
    <property type="entry name" value="UDP-galactose 4-epimerase, domain 1"/>
    <property type="match status" value="1"/>
</dbReference>
<evidence type="ECO:0000256" key="2">
    <source>
        <dbReference type="ARBA" id="ARBA00022857"/>
    </source>
</evidence>
<dbReference type="InterPro" id="IPR036291">
    <property type="entry name" value="NAD(P)-bd_dom_sf"/>
</dbReference>
<reference evidence="6" key="1">
    <citation type="journal article" date="2019" name="Int. J. Syst. Evol. Microbiol.">
        <title>The Global Catalogue of Microorganisms (GCM) 10K type strain sequencing project: providing services to taxonomists for standard genome sequencing and annotation.</title>
        <authorList>
            <consortium name="The Broad Institute Genomics Platform"/>
            <consortium name="The Broad Institute Genome Sequencing Center for Infectious Disease"/>
            <person name="Wu L."/>
            <person name="Ma J."/>
        </authorList>
    </citation>
    <scope>NUCLEOTIDE SEQUENCE [LARGE SCALE GENOMIC DNA]</scope>
    <source>
        <strain evidence="6">CGMCC 4.7682</strain>
    </source>
</reference>
<gene>
    <name evidence="5" type="ORF">ACFORO_02845</name>
</gene>
<organism evidence="5 6">
    <name type="scientific">Amycolatopsis halotolerans</name>
    <dbReference type="NCBI Taxonomy" id="330083"/>
    <lineage>
        <taxon>Bacteria</taxon>
        <taxon>Bacillati</taxon>
        <taxon>Actinomycetota</taxon>
        <taxon>Actinomycetes</taxon>
        <taxon>Pseudonocardiales</taxon>
        <taxon>Pseudonocardiaceae</taxon>
        <taxon>Amycolatopsis</taxon>
    </lineage>
</organism>